<comment type="caution">
    <text evidence="1">The sequence shown here is derived from an EMBL/GenBank/DDBJ whole genome shotgun (WGS) entry which is preliminary data.</text>
</comment>
<protein>
    <submittedName>
        <fullName evidence="1">Uncharacterized protein</fullName>
    </submittedName>
</protein>
<name>X0WDN4_9ZZZZ</name>
<organism evidence="1">
    <name type="scientific">marine sediment metagenome</name>
    <dbReference type="NCBI Taxonomy" id="412755"/>
    <lineage>
        <taxon>unclassified sequences</taxon>
        <taxon>metagenomes</taxon>
        <taxon>ecological metagenomes</taxon>
    </lineage>
</organism>
<dbReference type="EMBL" id="BARS01046304">
    <property type="protein sequence ID" value="GAG28755.1"/>
    <property type="molecule type" value="Genomic_DNA"/>
</dbReference>
<evidence type="ECO:0000313" key="1">
    <source>
        <dbReference type="EMBL" id="GAG28755.1"/>
    </source>
</evidence>
<dbReference type="AlphaFoldDB" id="X0WDN4"/>
<feature type="non-terminal residue" evidence="1">
    <location>
        <position position="103"/>
    </location>
</feature>
<proteinExistence type="predicted"/>
<accession>X0WDN4</accession>
<gene>
    <name evidence="1" type="ORF">S01H1_69712</name>
</gene>
<sequence length="103" mass="12449">MNWKKDEYNSFKFEYFSFMECARAKFKINKGDIRAFIGLREWFHEKERLDAGDNSYSAHLFALGEALRDLKKALERRNFYEVFKRDLAKWSTEGALLHRNETR</sequence>
<reference evidence="1" key="1">
    <citation type="journal article" date="2014" name="Front. Microbiol.">
        <title>High frequency of phylogenetically diverse reductive dehalogenase-homologous genes in deep subseafloor sedimentary metagenomes.</title>
        <authorList>
            <person name="Kawai M."/>
            <person name="Futagami T."/>
            <person name="Toyoda A."/>
            <person name="Takaki Y."/>
            <person name="Nishi S."/>
            <person name="Hori S."/>
            <person name="Arai W."/>
            <person name="Tsubouchi T."/>
            <person name="Morono Y."/>
            <person name="Uchiyama I."/>
            <person name="Ito T."/>
            <person name="Fujiyama A."/>
            <person name="Inagaki F."/>
            <person name="Takami H."/>
        </authorList>
    </citation>
    <scope>NUCLEOTIDE SEQUENCE</scope>
    <source>
        <strain evidence="1">Expedition CK06-06</strain>
    </source>
</reference>